<sequence>MVITQSGSSRASPTFVGSKHETKE</sequence>
<organism evidence="2">
    <name type="scientific">Arundo donax</name>
    <name type="common">Giant reed</name>
    <name type="synonym">Donax arundinaceus</name>
    <dbReference type="NCBI Taxonomy" id="35708"/>
    <lineage>
        <taxon>Eukaryota</taxon>
        <taxon>Viridiplantae</taxon>
        <taxon>Streptophyta</taxon>
        <taxon>Embryophyta</taxon>
        <taxon>Tracheophyta</taxon>
        <taxon>Spermatophyta</taxon>
        <taxon>Magnoliopsida</taxon>
        <taxon>Liliopsida</taxon>
        <taxon>Poales</taxon>
        <taxon>Poaceae</taxon>
        <taxon>PACMAD clade</taxon>
        <taxon>Arundinoideae</taxon>
        <taxon>Arundineae</taxon>
        <taxon>Arundo</taxon>
    </lineage>
</organism>
<evidence type="ECO:0000256" key="1">
    <source>
        <dbReference type="SAM" id="MobiDB-lite"/>
    </source>
</evidence>
<name>A0A0A9CKT4_ARUDO</name>
<evidence type="ECO:0000313" key="2">
    <source>
        <dbReference type="EMBL" id="JAD72092.1"/>
    </source>
</evidence>
<protein>
    <submittedName>
        <fullName evidence="2">Uncharacterized protein</fullName>
    </submittedName>
</protein>
<accession>A0A0A9CKT4</accession>
<proteinExistence type="predicted"/>
<feature type="region of interest" description="Disordered" evidence="1">
    <location>
        <begin position="1"/>
        <end position="24"/>
    </location>
</feature>
<dbReference type="EMBL" id="GBRH01225803">
    <property type="protein sequence ID" value="JAD72092.1"/>
    <property type="molecule type" value="Transcribed_RNA"/>
</dbReference>
<reference evidence="2" key="1">
    <citation type="submission" date="2014-09" db="EMBL/GenBank/DDBJ databases">
        <authorList>
            <person name="Magalhaes I.L.F."/>
            <person name="Oliveira U."/>
            <person name="Santos F.R."/>
            <person name="Vidigal T.H.D.A."/>
            <person name="Brescovit A.D."/>
            <person name="Santos A.J."/>
        </authorList>
    </citation>
    <scope>NUCLEOTIDE SEQUENCE</scope>
    <source>
        <tissue evidence="2">Shoot tissue taken approximately 20 cm above the soil surface</tissue>
    </source>
</reference>
<dbReference type="AlphaFoldDB" id="A0A0A9CKT4"/>
<feature type="compositionally biased region" description="Polar residues" evidence="1">
    <location>
        <begin position="1"/>
        <end position="12"/>
    </location>
</feature>
<reference evidence="2" key="2">
    <citation type="journal article" date="2015" name="Data Brief">
        <title>Shoot transcriptome of the giant reed, Arundo donax.</title>
        <authorList>
            <person name="Barrero R.A."/>
            <person name="Guerrero F.D."/>
            <person name="Moolhuijzen P."/>
            <person name="Goolsby J.A."/>
            <person name="Tidwell J."/>
            <person name="Bellgard S.E."/>
            <person name="Bellgard M.I."/>
        </authorList>
    </citation>
    <scope>NUCLEOTIDE SEQUENCE</scope>
    <source>
        <tissue evidence="2">Shoot tissue taken approximately 20 cm above the soil surface</tissue>
    </source>
</reference>